<dbReference type="Proteomes" id="UP000019132">
    <property type="component" value="Unassembled WGS sequence"/>
</dbReference>
<accession>K3WG39</accession>
<name>K3WG39_GLOUD</name>
<dbReference type="Pfam" id="PF14716">
    <property type="entry name" value="HHH_8"/>
    <property type="match status" value="1"/>
</dbReference>
<dbReference type="SUPFAM" id="SSF47802">
    <property type="entry name" value="DNA polymerase beta, N-terminal domain-like"/>
    <property type="match status" value="1"/>
</dbReference>
<dbReference type="InterPro" id="IPR010996">
    <property type="entry name" value="HHH_MUS81"/>
</dbReference>
<dbReference type="InterPro" id="IPR027421">
    <property type="entry name" value="DNA_pol_lamdba_lyase_dom_sf"/>
</dbReference>
<feature type="domain" description="Crossover junction endonuclease MUS81-like HHH" evidence="2">
    <location>
        <begin position="142"/>
        <end position="208"/>
    </location>
</feature>
<reference evidence="3" key="3">
    <citation type="submission" date="2015-02" db="UniProtKB">
        <authorList>
            <consortium name="EnsemblProtists"/>
        </authorList>
    </citation>
    <scope>IDENTIFICATION</scope>
    <source>
        <strain evidence="3">DAOM BR144</strain>
    </source>
</reference>
<dbReference type="Gene3D" id="1.10.150.110">
    <property type="entry name" value="DNA polymerase beta, N-terminal domain-like"/>
    <property type="match status" value="1"/>
</dbReference>
<dbReference type="OMA" id="ELLMKCD"/>
<dbReference type="EMBL" id="GL376567">
    <property type="status" value="NOT_ANNOTATED_CDS"/>
    <property type="molecule type" value="Genomic_DNA"/>
</dbReference>
<dbReference type="eggNOG" id="ENOG502SQKT">
    <property type="taxonomic scope" value="Eukaryota"/>
</dbReference>
<reference evidence="4" key="1">
    <citation type="journal article" date="2010" name="Genome Biol.">
        <title>Genome sequence of the necrotrophic plant pathogen Pythium ultimum reveals original pathogenicity mechanisms and effector repertoire.</title>
        <authorList>
            <person name="Levesque C.A."/>
            <person name="Brouwer H."/>
            <person name="Cano L."/>
            <person name="Hamilton J.P."/>
            <person name="Holt C."/>
            <person name="Huitema E."/>
            <person name="Raffaele S."/>
            <person name="Robideau G.P."/>
            <person name="Thines M."/>
            <person name="Win J."/>
            <person name="Zerillo M.M."/>
            <person name="Beakes G.W."/>
            <person name="Boore J.L."/>
            <person name="Busam D."/>
            <person name="Dumas B."/>
            <person name="Ferriera S."/>
            <person name="Fuerstenberg S.I."/>
            <person name="Gachon C.M."/>
            <person name="Gaulin E."/>
            <person name="Govers F."/>
            <person name="Grenville-Briggs L."/>
            <person name="Horner N."/>
            <person name="Hostetler J."/>
            <person name="Jiang R.H."/>
            <person name="Johnson J."/>
            <person name="Krajaejun T."/>
            <person name="Lin H."/>
            <person name="Meijer H.J."/>
            <person name="Moore B."/>
            <person name="Morris P."/>
            <person name="Phuntmart V."/>
            <person name="Puiu D."/>
            <person name="Shetty J."/>
            <person name="Stajich J.E."/>
            <person name="Tripathy S."/>
            <person name="Wawra S."/>
            <person name="van West P."/>
            <person name="Whitty B.R."/>
            <person name="Coutinho P.M."/>
            <person name="Henrissat B."/>
            <person name="Martin F."/>
            <person name="Thomas P.D."/>
            <person name="Tyler B.M."/>
            <person name="De Vries R.P."/>
            <person name="Kamoun S."/>
            <person name="Yandell M."/>
            <person name="Tisserat N."/>
            <person name="Buell C.R."/>
        </authorList>
    </citation>
    <scope>NUCLEOTIDE SEQUENCE</scope>
    <source>
        <strain evidence="4">DAOM:BR144</strain>
    </source>
</reference>
<dbReference type="EnsemblProtists" id="PYU1_T003930">
    <property type="protein sequence ID" value="PYU1_T003930"/>
    <property type="gene ID" value="PYU1_G003920"/>
</dbReference>
<dbReference type="InParanoid" id="K3WG39"/>
<organism evidence="3 4">
    <name type="scientific">Globisporangium ultimum (strain ATCC 200006 / CBS 805.95 / DAOM BR144)</name>
    <name type="common">Pythium ultimum</name>
    <dbReference type="NCBI Taxonomy" id="431595"/>
    <lineage>
        <taxon>Eukaryota</taxon>
        <taxon>Sar</taxon>
        <taxon>Stramenopiles</taxon>
        <taxon>Oomycota</taxon>
        <taxon>Peronosporomycetes</taxon>
        <taxon>Pythiales</taxon>
        <taxon>Pythiaceae</taxon>
        <taxon>Globisporangium</taxon>
    </lineage>
</organism>
<protein>
    <recommendedName>
        <fullName evidence="2">Crossover junction endonuclease MUS81-like HHH domain-containing protein</fullName>
    </recommendedName>
</protein>
<evidence type="ECO:0000313" key="3">
    <source>
        <dbReference type="EnsemblProtists" id="PYU1_T003930"/>
    </source>
</evidence>
<proteinExistence type="predicted"/>
<reference evidence="4" key="2">
    <citation type="submission" date="2010-04" db="EMBL/GenBank/DDBJ databases">
        <authorList>
            <person name="Buell R."/>
            <person name="Hamilton J."/>
            <person name="Hostetler J."/>
        </authorList>
    </citation>
    <scope>NUCLEOTIDE SEQUENCE [LARGE SCALE GENOMIC DNA]</scope>
    <source>
        <strain evidence="4">DAOM:BR144</strain>
    </source>
</reference>
<evidence type="ECO:0000313" key="4">
    <source>
        <dbReference type="Proteomes" id="UP000019132"/>
    </source>
</evidence>
<dbReference type="AlphaFoldDB" id="K3WG39"/>
<dbReference type="HOGENOM" id="CLU_074712_0_0_1"/>
<keyword evidence="4" id="KW-1185">Reference proteome</keyword>
<evidence type="ECO:0000259" key="2">
    <source>
        <dbReference type="Pfam" id="PF14716"/>
    </source>
</evidence>
<dbReference type="VEuPathDB" id="FungiDB:PYU1_G003920"/>
<sequence length="209" mass="22942">MNLKQAQAILSDLLMKCEEQGVALPQDPLESITEAIECLRGEMKHEICKSQLETALGAMKTKYGFRSVGRLGRQASHEKRKSAPINEDEGEDAATAPSPRKYMRPAAAHAGATARGSTHSPTAKKHQRIQDEITATPTKRPENQRLVDQLVQLGEYELHSGHSQRGIARMRAAKQLHDTVEVIKSGAQAKRLDRIGVSAAEKIDVLLAH</sequence>
<evidence type="ECO:0000256" key="1">
    <source>
        <dbReference type="SAM" id="MobiDB-lite"/>
    </source>
</evidence>
<feature type="region of interest" description="Disordered" evidence="1">
    <location>
        <begin position="69"/>
        <end position="143"/>
    </location>
</feature>